<sequence length="259" mass="28969">MSSKKSATRRGATRKVEPKPKRSLKLVKPDWLKASLLGWLALPIVLGGLFLGSRQLMDHWVINQVDVRGDMIVWNAQDLEKQVAWVVGEGFYSADLNAVYDVLINMPLIKDVQVRKRWPDYIEITVSEDIPMAVWNGRQLIGIRGDLMAIPGHLNVDNLTAVTGNSEYLSDSIKHFRLIQQAMGTGNIKIEQLTVSDTGSLSMTLSNQWQVQIGRSQLEQRALRLKKLIAGLPSDEVAAVDLRYGKGAAIAWREKQEKG</sequence>
<evidence type="ECO:0000256" key="3">
    <source>
        <dbReference type="ARBA" id="ARBA00022519"/>
    </source>
</evidence>
<dbReference type="EMBL" id="BAABWH010000001">
    <property type="protein sequence ID" value="GAA6144221.1"/>
    <property type="molecule type" value="Genomic_DNA"/>
</dbReference>
<evidence type="ECO:0000256" key="2">
    <source>
        <dbReference type="ARBA" id="ARBA00022475"/>
    </source>
</evidence>
<proteinExistence type="predicted"/>
<keyword evidence="4 12" id="KW-0132">Cell division</keyword>
<evidence type="ECO:0000313" key="13">
    <source>
        <dbReference type="Proteomes" id="UP001481413"/>
    </source>
</evidence>
<keyword evidence="7 10" id="KW-0472">Membrane</keyword>
<dbReference type="PANTHER" id="PTHR35851">
    <property type="entry name" value="CELL DIVISION PROTEIN FTSQ"/>
    <property type="match status" value="1"/>
</dbReference>
<dbReference type="Gene3D" id="3.40.50.11690">
    <property type="entry name" value="Cell division protein FtsQ/DivIB"/>
    <property type="match status" value="1"/>
</dbReference>
<accession>A0ABP9ZVQ0</accession>
<name>A0ABP9ZVQ0_9GAMM</name>
<dbReference type="GO" id="GO:0051301">
    <property type="term" value="P:cell division"/>
    <property type="evidence" value="ECO:0007669"/>
    <property type="project" value="UniProtKB-KW"/>
</dbReference>
<feature type="transmembrane region" description="Helical" evidence="10">
    <location>
        <begin position="31"/>
        <end position="51"/>
    </location>
</feature>
<keyword evidence="13" id="KW-1185">Reference proteome</keyword>
<organism evidence="12 13">
    <name type="scientific">Thalassolituus maritimus</name>
    <dbReference type="NCBI Taxonomy" id="484498"/>
    <lineage>
        <taxon>Bacteria</taxon>
        <taxon>Pseudomonadati</taxon>
        <taxon>Pseudomonadota</taxon>
        <taxon>Gammaproteobacteria</taxon>
        <taxon>Oceanospirillales</taxon>
        <taxon>Oceanospirillaceae</taxon>
        <taxon>Thalassolituus</taxon>
    </lineage>
</organism>
<keyword evidence="6 10" id="KW-1133">Transmembrane helix</keyword>
<gene>
    <name evidence="12" type="ORF">NBRC116585_03380</name>
</gene>
<evidence type="ECO:0000256" key="8">
    <source>
        <dbReference type="ARBA" id="ARBA00023306"/>
    </source>
</evidence>
<dbReference type="Pfam" id="PF08478">
    <property type="entry name" value="POTRA_1"/>
    <property type="match status" value="1"/>
</dbReference>
<evidence type="ECO:0000256" key="6">
    <source>
        <dbReference type="ARBA" id="ARBA00022989"/>
    </source>
</evidence>
<dbReference type="PROSITE" id="PS51779">
    <property type="entry name" value="POTRA"/>
    <property type="match status" value="1"/>
</dbReference>
<comment type="caution">
    <text evidence="12">The sequence shown here is derived from an EMBL/GenBank/DDBJ whole genome shotgun (WGS) entry which is preliminary data.</text>
</comment>
<evidence type="ECO:0000256" key="9">
    <source>
        <dbReference type="SAM" id="MobiDB-lite"/>
    </source>
</evidence>
<dbReference type="Gene3D" id="3.10.20.310">
    <property type="entry name" value="membrane protein fhac"/>
    <property type="match status" value="1"/>
</dbReference>
<dbReference type="InterPro" id="IPR034746">
    <property type="entry name" value="POTRA"/>
</dbReference>
<evidence type="ECO:0000256" key="10">
    <source>
        <dbReference type="SAM" id="Phobius"/>
    </source>
</evidence>
<protein>
    <submittedName>
        <fullName evidence="12">Cell division protein FtsQ/DivIB</fullName>
    </submittedName>
</protein>
<dbReference type="InterPro" id="IPR026579">
    <property type="entry name" value="FtsQ"/>
</dbReference>
<reference evidence="12 13" key="1">
    <citation type="submission" date="2024-04" db="EMBL/GenBank/DDBJ databases">
        <title>Draft genome sequence of Thalassolituus maritimus NBRC 116585.</title>
        <authorList>
            <person name="Miyakawa T."/>
            <person name="Kusuya Y."/>
            <person name="Miura T."/>
        </authorList>
    </citation>
    <scope>NUCLEOTIDE SEQUENCE [LARGE SCALE GENOMIC DNA]</scope>
    <source>
        <strain evidence="12 13">5NW40-0001</strain>
    </source>
</reference>
<dbReference type="PANTHER" id="PTHR35851:SF1">
    <property type="entry name" value="CELL DIVISION PROTEIN FTSQ"/>
    <property type="match status" value="1"/>
</dbReference>
<dbReference type="Pfam" id="PF03799">
    <property type="entry name" value="FtsQ_DivIB_C"/>
    <property type="match status" value="1"/>
</dbReference>
<comment type="subcellular location">
    <subcellularLocation>
        <location evidence="1">Membrane</location>
    </subcellularLocation>
</comment>
<keyword evidence="5 10" id="KW-0812">Transmembrane</keyword>
<keyword evidence="8" id="KW-0131">Cell cycle</keyword>
<evidence type="ECO:0000256" key="7">
    <source>
        <dbReference type="ARBA" id="ARBA00023136"/>
    </source>
</evidence>
<keyword evidence="2" id="KW-1003">Cell membrane</keyword>
<evidence type="ECO:0000259" key="11">
    <source>
        <dbReference type="PROSITE" id="PS51779"/>
    </source>
</evidence>
<evidence type="ECO:0000256" key="4">
    <source>
        <dbReference type="ARBA" id="ARBA00022618"/>
    </source>
</evidence>
<feature type="region of interest" description="Disordered" evidence="9">
    <location>
        <begin position="1"/>
        <end position="21"/>
    </location>
</feature>
<dbReference type="RefSeq" id="WP_353293157.1">
    <property type="nucleotide sequence ID" value="NZ_BAABWH010000001.1"/>
</dbReference>
<dbReference type="InterPro" id="IPR013685">
    <property type="entry name" value="POTRA_FtsQ_type"/>
</dbReference>
<evidence type="ECO:0000256" key="1">
    <source>
        <dbReference type="ARBA" id="ARBA00004370"/>
    </source>
</evidence>
<evidence type="ECO:0000256" key="5">
    <source>
        <dbReference type="ARBA" id="ARBA00022692"/>
    </source>
</evidence>
<feature type="domain" description="POTRA" evidence="11">
    <location>
        <begin position="60"/>
        <end position="129"/>
    </location>
</feature>
<keyword evidence="3" id="KW-0997">Cell inner membrane</keyword>
<feature type="compositionally biased region" description="Basic residues" evidence="9">
    <location>
        <begin position="1"/>
        <end position="13"/>
    </location>
</feature>
<dbReference type="Proteomes" id="UP001481413">
    <property type="component" value="Unassembled WGS sequence"/>
</dbReference>
<dbReference type="InterPro" id="IPR045335">
    <property type="entry name" value="FtsQ_C_sf"/>
</dbReference>
<dbReference type="InterPro" id="IPR005548">
    <property type="entry name" value="Cell_div_FtsQ/DivIB_C"/>
</dbReference>
<evidence type="ECO:0000313" key="12">
    <source>
        <dbReference type="EMBL" id="GAA6144221.1"/>
    </source>
</evidence>